<dbReference type="GO" id="GO:0034274">
    <property type="term" value="C:Atg12-Atg5-Atg16 complex"/>
    <property type="evidence" value="ECO:0007669"/>
    <property type="project" value="TreeGrafter"/>
</dbReference>
<dbReference type="PANTHER" id="PTHR13385">
    <property type="entry name" value="AUTOPHAGY PROTEIN 12"/>
    <property type="match status" value="1"/>
</dbReference>
<evidence type="ECO:0000256" key="2">
    <source>
        <dbReference type="ARBA" id="ARBA00015875"/>
    </source>
</evidence>
<dbReference type="CDD" id="cd01612">
    <property type="entry name" value="Ubl_ATG12"/>
    <property type="match status" value="1"/>
</dbReference>
<dbReference type="GO" id="GO:0061723">
    <property type="term" value="P:glycophagy"/>
    <property type="evidence" value="ECO:0007669"/>
    <property type="project" value="TreeGrafter"/>
</dbReference>
<dbReference type="Pfam" id="PF04110">
    <property type="entry name" value="APG12"/>
    <property type="match status" value="1"/>
</dbReference>
<keyword evidence="4 6" id="KW-0833">Ubl conjugation pathway</keyword>
<dbReference type="InterPro" id="IPR007242">
    <property type="entry name" value="Atg12"/>
</dbReference>
<dbReference type="GO" id="GO:0097352">
    <property type="term" value="P:autophagosome maturation"/>
    <property type="evidence" value="ECO:0007669"/>
    <property type="project" value="TreeGrafter"/>
</dbReference>
<dbReference type="GO" id="GO:0019776">
    <property type="term" value="F:Atg8-family ligase activity"/>
    <property type="evidence" value="ECO:0007669"/>
    <property type="project" value="TreeGrafter"/>
</dbReference>
<dbReference type="Gene3D" id="3.10.20.90">
    <property type="entry name" value="Phosphatidylinositol 3-kinase Catalytic Subunit, Chain A, domain 1"/>
    <property type="match status" value="1"/>
</dbReference>
<keyword evidence="9" id="KW-1185">Reference proteome</keyword>
<dbReference type="EMBL" id="JAGSXJ010000006">
    <property type="protein sequence ID" value="KAH6690709.1"/>
    <property type="molecule type" value="Genomic_DNA"/>
</dbReference>
<evidence type="ECO:0000313" key="8">
    <source>
        <dbReference type="EMBL" id="KAH6690709.1"/>
    </source>
</evidence>
<keyword evidence="5 6" id="KW-0072">Autophagy</keyword>
<keyword evidence="6" id="KW-0472">Membrane</keyword>
<dbReference type="Proteomes" id="UP000770015">
    <property type="component" value="Unassembled WGS sequence"/>
</dbReference>
<evidence type="ECO:0000256" key="5">
    <source>
        <dbReference type="ARBA" id="ARBA00023006"/>
    </source>
</evidence>
<evidence type="ECO:0000256" key="3">
    <source>
        <dbReference type="ARBA" id="ARBA00022499"/>
    </source>
</evidence>
<reference evidence="8" key="1">
    <citation type="journal article" date="2021" name="Nat. Commun.">
        <title>Genetic determinants of endophytism in the Arabidopsis root mycobiome.</title>
        <authorList>
            <person name="Mesny F."/>
            <person name="Miyauchi S."/>
            <person name="Thiergart T."/>
            <person name="Pickel B."/>
            <person name="Atanasova L."/>
            <person name="Karlsson M."/>
            <person name="Huettel B."/>
            <person name="Barry K.W."/>
            <person name="Haridas S."/>
            <person name="Chen C."/>
            <person name="Bauer D."/>
            <person name="Andreopoulos W."/>
            <person name="Pangilinan J."/>
            <person name="LaButti K."/>
            <person name="Riley R."/>
            <person name="Lipzen A."/>
            <person name="Clum A."/>
            <person name="Drula E."/>
            <person name="Henrissat B."/>
            <person name="Kohler A."/>
            <person name="Grigoriev I.V."/>
            <person name="Martin F.M."/>
            <person name="Hacquard S."/>
        </authorList>
    </citation>
    <scope>NUCLEOTIDE SEQUENCE</scope>
    <source>
        <strain evidence="8">MPI-SDFR-AT-0117</strain>
    </source>
</reference>
<organism evidence="8 9">
    <name type="scientific">Plectosphaerella plurivora</name>
    <dbReference type="NCBI Taxonomy" id="936078"/>
    <lineage>
        <taxon>Eukaryota</taxon>
        <taxon>Fungi</taxon>
        <taxon>Dikarya</taxon>
        <taxon>Ascomycota</taxon>
        <taxon>Pezizomycotina</taxon>
        <taxon>Sordariomycetes</taxon>
        <taxon>Hypocreomycetidae</taxon>
        <taxon>Glomerellales</taxon>
        <taxon>Plectosphaerellaceae</taxon>
        <taxon>Plectosphaerella</taxon>
    </lineage>
</organism>
<dbReference type="GO" id="GO:0034045">
    <property type="term" value="C:phagophore assembly site membrane"/>
    <property type="evidence" value="ECO:0007669"/>
    <property type="project" value="UniProtKB-SubCell"/>
</dbReference>
<comment type="subunit">
    <text evidence="6">Forms a conjugate with ATG5.</text>
</comment>
<gene>
    <name evidence="8" type="ORF">F5X68DRAFT_72129</name>
</gene>
<dbReference type="InterPro" id="IPR029071">
    <property type="entry name" value="Ubiquitin-like_domsf"/>
</dbReference>
<comment type="caution">
    <text evidence="8">The sequence shown here is derived from an EMBL/GenBank/DDBJ whole genome shotgun (WGS) entry which is preliminary data.</text>
</comment>
<comment type="similarity">
    <text evidence="1 6">Belongs to the ATG12 family.</text>
</comment>
<evidence type="ECO:0000256" key="7">
    <source>
        <dbReference type="SAM" id="MobiDB-lite"/>
    </source>
</evidence>
<keyword evidence="6" id="KW-0813">Transport</keyword>
<dbReference type="GO" id="GO:0034727">
    <property type="term" value="P:piecemeal microautophagy of the nucleus"/>
    <property type="evidence" value="ECO:0007669"/>
    <property type="project" value="TreeGrafter"/>
</dbReference>
<keyword evidence="3 6" id="KW-1017">Isopeptide bond</keyword>
<dbReference type="OrthoDB" id="10003551at2759"/>
<name>A0A9P8VFS2_9PEZI</name>
<comment type="subcellular location">
    <subcellularLocation>
        <location evidence="6">Preautophagosomal structure membrane</location>
        <topology evidence="6">Peripheral membrane protein</topology>
    </subcellularLocation>
</comment>
<evidence type="ECO:0000256" key="1">
    <source>
        <dbReference type="ARBA" id="ARBA00007778"/>
    </source>
</evidence>
<protein>
    <recommendedName>
        <fullName evidence="2 6">Ubiquitin-like protein ATG12</fullName>
    </recommendedName>
</protein>
<dbReference type="AlphaFoldDB" id="A0A9P8VFS2"/>
<dbReference type="PANTHER" id="PTHR13385:SF0">
    <property type="entry name" value="UBIQUITIN-LIKE PROTEIN ATG12"/>
    <property type="match status" value="1"/>
</dbReference>
<dbReference type="SUPFAM" id="SSF54236">
    <property type="entry name" value="Ubiquitin-like"/>
    <property type="match status" value="1"/>
</dbReference>
<dbReference type="GO" id="GO:0000045">
    <property type="term" value="P:autophagosome assembly"/>
    <property type="evidence" value="ECO:0007669"/>
    <property type="project" value="InterPro"/>
</dbReference>
<accession>A0A9P8VFS2</accession>
<comment type="function">
    <text evidence="6">Ubiquitin-like protein involved in cytoplasm to vacuole transport (Cvt), autophagy vesicles formation, mitophagy, and nucleophagy.</text>
</comment>
<dbReference type="GO" id="GO:0015031">
    <property type="term" value="P:protein transport"/>
    <property type="evidence" value="ECO:0007669"/>
    <property type="project" value="UniProtKB-KW"/>
</dbReference>
<sequence>MNPPSPDPRQPAEIDSPERSPSPELPLTMSASAVLTAQPRDVAAALAGAGGFPQDKVVVNFRPIGNAPALARATFQVSATQKFDFLVLWLRKKLKLSDTDSVFLYVGQSFAPSLEEVIGNLHRCFKTNDQLIISYAMNPAFG</sequence>
<evidence type="ECO:0000256" key="6">
    <source>
        <dbReference type="RuleBase" id="RU361201"/>
    </source>
</evidence>
<feature type="region of interest" description="Disordered" evidence="7">
    <location>
        <begin position="1"/>
        <end position="26"/>
    </location>
</feature>
<evidence type="ECO:0000313" key="9">
    <source>
        <dbReference type="Proteomes" id="UP000770015"/>
    </source>
</evidence>
<dbReference type="GO" id="GO:0000422">
    <property type="term" value="P:autophagy of mitochondrion"/>
    <property type="evidence" value="ECO:0007669"/>
    <property type="project" value="TreeGrafter"/>
</dbReference>
<evidence type="ECO:0000256" key="4">
    <source>
        <dbReference type="ARBA" id="ARBA00022786"/>
    </source>
</evidence>
<keyword evidence="6" id="KW-0653">Protein transport</keyword>
<proteinExistence type="inferred from homology"/>
<dbReference type="GO" id="GO:0000421">
    <property type="term" value="C:autophagosome membrane"/>
    <property type="evidence" value="ECO:0007669"/>
    <property type="project" value="TreeGrafter"/>
</dbReference>